<dbReference type="KEGG" id="aagg:ETAA8_04060"/>
<accession>A0A517Y518</accession>
<dbReference type="Proteomes" id="UP000315017">
    <property type="component" value="Chromosome"/>
</dbReference>
<evidence type="ECO:0000313" key="2">
    <source>
        <dbReference type="Proteomes" id="UP000315017"/>
    </source>
</evidence>
<dbReference type="PANTHER" id="PTHR44103:SF1">
    <property type="entry name" value="PROPROTEIN CONVERTASE P"/>
    <property type="match status" value="1"/>
</dbReference>
<name>A0A517Y518_9BACT</name>
<evidence type="ECO:0000313" key="1">
    <source>
        <dbReference type="EMBL" id="QDU25341.1"/>
    </source>
</evidence>
<protein>
    <recommendedName>
        <fullName evidence="3">ASPIC/UnbV domain-containing protein</fullName>
    </recommendedName>
</protein>
<gene>
    <name evidence="1" type="ORF">ETAA8_04060</name>
</gene>
<dbReference type="InterPro" id="IPR028994">
    <property type="entry name" value="Integrin_alpha_N"/>
</dbReference>
<proteinExistence type="predicted"/>
<reference evidence="1 2" key="1">
    <citation type="submission" date="2019-02" db="EMBL/GenBank/DDBJ databases">
        <title>Deep-cultivation of Planctomycetes and their phenomic and genomic characterization uncovers novel biology.</title>
        <authorList>
            <person name="Wiegand S."/>
            <person name="Jogler M."/>
            <person name="Boedeker C."/>
            <person name="Pinto D."/>
            <person name="Vollmers J."/>
            <person name="Rivas-Marin E."/>
            <person name="Kohn T."/>
            <person name="Peeters S.H."/>
            <person name="Heuer A."/>
            <person name="Rast P."/>
            <person name="Oberbeckmann S."/>
            <person name="Bunk B."/>
            <person name="Jeske O."/>
            <person name="Meyerdierks A."/>
            <person name="Storesund J.E."/>
            <person name="Kallscheuer N."/>
            <person name="Luecker S."/>
            <person name="Lage O.M."/>
            <person name="Pohl T."/>
            <person name="Merkel B.J."/>
            <person name="Hornburger P."/>
            <person name="Mueller R.-W."/>
            <person name="Bruemmer F."/>
            <person name="Labrenz M."/>
            <person name="Spormann A.M."/>
            <person name="Op den Camp H."/>
            <person name="Overmann J."/>
            <person name="Amann R."/>
            <person name="Jetten M.S.M."/>
            <person name="Mascher T."/>
            <person name="Medema M.H."/>
            <person name="Devos D.P."/>
            <person name="Kaster A.-K."/>
            <person name="Ovreas L."/>
            <person name="Rohde M."/>
            <person name="Galperin M.Y."/>
            <person name="Jogler C."/>
        </authorList>
    </citation>
    <scope>NUCLEOTIDE SEQUENCE [LARGE SCALE GENOMIC DNA]</scope>
    <source>
        <strain evidence="1 2">ETA_A8</strain>
    </source>
</reference>
<evidence type="ECO:0008006" key="3">
    <source>
        <dbReference type="Google" id="ProtNLM"/>
    </source>
</evidence>
<sequence>MLPPCLHLFDIAACGDHKWRLMNNYIVQSFVALLFGSLSACAVVAAEPTAEPVRLPLVKVAPEESGLTHVINSEPERGKLDYPWMSPPIDFDGDGQLDLIVYGHHGGGAAIWLGRGNAKFVLDEGPYARRWLFGARDPVWWAGGNAPHAIGTEGSNISGYFFLNDGAGNYRKSAQQLPQAGYGDFQLADLDGDGLHREAYMSGAGAALRLTPSPDQWPTAADAKLKSETLWESESLVGWPAGIEHGRGPGRPGYRDAYAVDLDGDERNELIVHFRGEGFYSSQLFTWILVRKESKDGSSWQDATAAFGLPASATAWLFPEDLDVDGDLDLVDLHSGRWHANDGRGKFAQQEQLVFDPEKRGLPNRRGHPWTTDNELQWLDLDNNGYRDLVTASDHGTQHGAFLNLGGGRFVEVDGILGGRRNRKFGDVDNYGRLDMATFDGKQLTLHRNQTAASGLHVKLVPKAAGDVHLGAKLWVYQPGKLGDAKSLVHYRQGFMERSAGRSTVLVPRLHIGLGEFKTVDVRVRFPSGVVREISGASAGSEVVLYETKKL</sequence>
<dbReference type="PANTHER" id="PTHR44103">
    <property type="entry name" value="PROPROTEIN CONVERTASE P"/>
    <property type="match status" value="1"/>
</dbReference>
<dbReference type="EMBL" id="CP036274">
    <property type="protein sequence ID" value="QDU25341.1"/>
    <property type="molecule type" value="Genomic_DNA"/>
</dbReference>
<organism evidence="1 2">
    <name type="scientific">Anatilimnocola aggregata</name>
    <dbReference type="NCBI Taxonomy" id="2528021"/>
    <lineage>
        <taxon>Bacteria</taxon>
        <taxon>Pseudomonadati</taxon>
        <taxon>Planctomycetota</taxon>
        <taxon>Planctomycetia</taxon>
        <taxon>Pirellulales</taxon>
        <taxon>Pirellulaceae</taxon>
        <taxon>Anatilimnocola</taxon>
    </lineage>
</organism>
<dbReference type="AlphaFoldDB" id="A0A517Y518"/>
<dbReference type="SUPFAM" id="SSF69318">
    <property type="entry name" value="Integrin alpha N-terminal domain"/>
    <property type="match status" value="1"/>
</dbReference>
<keyword evidence="2" id="KW-1185">Reference proteome</keyword>